<dbReference type="InterPro" id="IPR051869">
    <property type="entry name" value="STARD3"/>
</dbReference>
<dbReference type="Proteomes" id="UP000095285">
    <property type="component" value="Unassembled WGS sequence"/>
</dbReference>
<keyword evidence="3" id="KW-1185">Reference proteome</keyword>
<dbReference type="InterPro" id="IPR023393">
    <property type="entry name" value="START-like_dom_sf"/>
</dbReference>
<dbReference type="SUPFAM" id="SSF55961">
    <property type="entry name" value="Bet v1-like"/>
    <property type="match status" value="1"/>
</dbReference>
<protein>
    <submittedName>
        <fullName evidence="4">START domain-containing protein</fullName>
    </submittedName>
</protein>
<dbReference type="AlphaFoldDB" id="A0A1I7VZW7"/>
<dbReference type="CTD" id="9940287"/>
<evidence type="ECO:0000313" key="3">
    <source>
        <dbReference type="Proteomes" id="UP000095285"/>
    </source>
</evidence>
<evidence type="ECO:0000259" key="1">
    <source>
        <dbReference type="PROSITE" id="PS50848"/>
    </source>
</evidence>
<dbReference type="GO" id="GO:0005789">
    <property type="term" value="C:endoplasmic reticulum membrane"/>
    <property type="evidence" value="ECO:0007669"/>
    <property type="project" value="TreeGrafter"/>
</dbReference>
<dbReference type="OMA" id="TPEFETM"/>
<dbReference type="GO" id="GO:0008289">
    <property type="term" value="F:lipid binding"/>
    <property type="evidence" value="ECO:0007669"/>
    <property type="project" value="InterPro"/>
</dbReference>
<accession>A0A1S0U6E3</accession>
<dbReference type="FunCoup" id="A0A1I7VZW7">
    <property type="interactions" value="321"/>
</dbReference>
<dbReference type="PANTHER" id="PTHR46121">
    <property type="entry name" value="STEROIDOGENIC ACUTE REGULATORY PROTEIN-LIKE"/>
    <property type="match status" value="1"/>
</dbReference>
<dbReference type="PANTHER" id="PTHR46121:SF3">
    <property type="entry name" value="STEROIDOGENIC ACUTE REGULATORY-LIKE PROTEIN 1"/>
    <property type="match status" value="1"/>
</dbReference>
<dbReference type="PROSITE" id="PS50848">
    <property type="entry name" value="START"/>
    <property type="match status" value="1"/>
</dbReference>
<dbReference type="GO" id="GO:0031902">
    <property type="term" value="C:late endosome membrane"/>
    <property type="evidence" value="ECO:0007669"/>
    <property type="project" value="TreeGrafter"/>
</dbReference>
<dbReference type="InParanoid" id="A0A1I7VZW7"/>
<reference evidence="2 3" key="1">
    <citation type="submission" date="2012-04" db="EMBL/GenBank/DDBJ databases">
        <title>The Genome Sequence of Loa loa.</title>
        <authorList>
            <consortium name="The Broad Institute Genome Sequencing Platform"/>
            <consortium name="Broad Institute Genome Sequencing Center for Infectious Disease"/>
            <person name="Nutman T.B."/>
            <person name="Fink D.L."/>
            <person name="Russ C."/>
            <person name="Young S."/>
            <person name="Zeng Q."/>
            <person name="Gargeya S."/>
            <person name="Alvarado L."/>
            <person name="Berlin A."/>
            <person name="Chapman S.B."/>
            <person name="Chen Z."/>
            <person name="Freedman E."/>
            <person name="Gellesch M."/>
            <person name="Goldberg J."/>
            <person name="Griggs A."/>
            <person name="Gujja S."/>
            <person name="Heilman E.R."/>
            <person name="Heiman D."/>
            <person name="Howarth C."/>
            <person name="Mehta T."/>
            <person name="Neiman D."/>
            <person name="Pearson M."/>
            <person name="Roberts A."/>
            <person name="Saif S."/>
            <person name="Shea T."/>
            <person name="Shenoy N."/>
            <person name="Sisk P."/>
            <person name="Stolte C."/>
            <person name="Sykes S."/>
            <person name="White J."/>
            <person name="Yandava C."/>
            <person name="Haas B."/>
            <person name="Henn M.R."/>
            <person name="Nusbaum C."/>
            <person name="Birren B."/>
        </authorList>
    </citation>
    <scope>NUCLEOTIDE SEQUENCE [LARGE SCALE GENOMIC DNA]</scope>
</reference>
<reference evidence="4" key="2">
    <citation type="submission" date="2016-11" db="UniProtKB">
        <authorList>
            <consortium name="WormBaseParasite"/>
        </authorList>
    </citation>
    <scope>IDENTIFICATION</scope>
</reference>
<dbReference type="EMBL" id="JH712155">
    <property type="protein sequence ID" value="EFO25586.1"/>
    <property type="molecule type" value="Genomic_DNA"/>
</dbReference>
<dbReference type="RefSeq" id="XP_003138479.1">
    <property type="nucleotide sequence ID" value="XM_003138431.1"/>
</dbReference>
<dbReference type="Pfam" id="PF01852">
    <property type="entry name" value="START"/>
    <property type="match status" value="1"/>
</dbReference>
<proteinExistence type="predicted"/>
<dbReference type="Gene3D" id="3.30.530.20">
    <property type="match status" value="1"/>
</dbReference>
<sequence length="232" mass="26894">MTISITVANVTDILKPEHRKYEKALNDAEDVMNATLNIINTPEFETMEGWKLKGENKVDKIYTKRFAIGKIFTLRTILEMPRDELFFEHWNNFEEVAYRNKNTSLAEKIAVLTPHVEIIHFAMKDSGLVKGRDFVTTRIYRYIDDSIIEATRSYNTDEVKRHKKKTRGNLLLGSGRFRIHPNDSQKTIVDYIICLDFNGPDLTKPVVESVLSKLILQDAEYAREAIEKLKVK</sequence>
<name>A0A1I7VZW7_LOALO</name>
<dbReference type="STRING" id="7209.A0A1I7VZW7"/>
<dbReference type="OrthoDB" id="74575at2759"/>
<dbReference type="InterPro" id="IPR002913">
    <property type="entry name" value="START_lipid-bd_dom"/>
</dbReference>
<dbReference type="GeneID" id="9940287"/>
<dbReference type="eggNOG" id="KOG3845">
    <property type="taxonomic scope" value="Eukaryota"/>
</dbReference>
<dbReference type="KEGG" id="loa:LOAG_02894"/>
<accession>A0A1I7VZW7</accession>
<dbReference type="WBParaSite" id="EN70_8111">
    <property type="protein sequence ID" value="EN70_8111"/>
    <property type="gene ID" value="EN70_8111"/>
</dbReference>
<dbReference type="GO" id="GO:0005765">
    <property type="term" value="C:lysosomal membrane"/>
    <property type="evidence" value="ECO:0007669"/>
    <property type="project" value="TreeGrafter"/>
</dbReference>
<evidence type="ECO:0000313" key="4">
    <source>
        <dbReference type="WBParaSite" id="EN70_8111"/>
    </source>
</evidence>
<dbReference type="GO" id="GO:0140284">
    <property type="term" value="C:endoplasmic reticulum-endosome membrane contact site"/>
    <property type="evidence" value="ECO:0007669"/>
    <property type="project" value="TreeGrafter"/>
</dbReference>
<gene>
    <name evidence="2 4" type="ORF">LOAG_02894</name>
</gene>
<feature type="domain" description="START" evidence="1">
    <location>
        <begin position="75"/>
        <end position="231"/>
    </location>
</feature>
<dbReference type="GO" id="GO:0099044">
    <property type="term" value="P:vesicle tethering to endoplasmic reticulum"/>
    <property type="evidence" value="ECO:0007669"/>
    <property type="project" value="TreeGrafter"/>
</dbReference>
<organism evidence="3 4">
    <name type="scientific">Loa loa</name>
    <name type="common">Eye worm</name>
    <name type="synonym">Filaria loa</name>
    <dbReference type="NCBI Taxonomy" id="7209"/>
    <lineage>
        <taxon>Eukaryota</taxon>
        <taxon>Metazoa</taxon>
        <taxon>Ecdysozoa</taxon>
        <taxon>Nematoda</taxon>
        <taxon>Chromadorea</taxon>
        <taxon>Rhabditida</taxon>
        <taxon>Spirurina</taxon>
        <taxon>Spiruromorpha</taxon>
        <taxon>Filarioidea</taxon>
        <taxon>Onchocercidae</taxon>
        <taxon>Loa</taxon>
    </lineage>
</organism>
<evidence type="ECO:0000313" key="2">
    <source>
        <dbReference type="EMBL" id="EFO25586.1"/>
    </source>
</evidence>
<dbReference type="CDD" id="cd00177">
    <property type="entry name" value="START"/>
    <property type="match status" value="1"/>
</dbReference>